<dbReference type="SUPFAM" id="SSF47473">
    <property type="entry name" value="EF-hand"/>
    <property type="match status" value="1"/>
</dbReference>
<dbReference type="Gene3D" id="1.10.238.10">
    <property type="entry name" value="EF-hand"/>
    <property type="match status" value="1"/>
</dbReference>
<dbReference type="InterPro" id="IPR002048">
    <property type="entry name" value="EF_hand_dom"/>
</dbReference>
<evidence type="ECO:0000256" key="4">
    <source>
        <dbReference type="ARBA" id="ARBA00022837"/>
    </source>
</evidence>
<dbReference type="PROSITE" id="PS50222">
    <property type="entry name" value="EF_HAND_2"/>
    <property type="match status" value="1"/>
</dbReference>
<name>A0A7N9CLI3_MACFA</name>
<feature type="region of interest" description="Disordered" evidence="6">
    <location>
        <begin position="32"/>
        <end position="91"/>
    </location>
</feature>
<feature type="compositionally biased region" description="Basic residues" evidence="6">
    <location>
        <begin position="231"/>
        <end position="243"/>
    </location>
</feature>
<reference evidence="8" key="3">
    <citation type="submission" date="2025-09" db="UniProtKB">
        <authorList>
            <consortium name="Ensembl"/>
        </authorList>
    </citation>
    <scope>IDENTIFICATION</scope>
</reference>
<evidence type="ECO:0000256" key="2">
    <source>
        <dbReference type="ARBA" id="ARBA00022723"/>
    </source>
</evidence>
<keyword evidence="4" id="KW-0106">Calcium</keyword>
<evidence type="ECO:0000313" key="9">
    <source>
        <dbReference type="Proteomes" id="UP000233100"/>
    </source>
</evidence>
<dbReference type="InterPro" id="IPR018247">
    <property type="entry name" value="EF_Hand_1_Ca_BS"/>
</dbReference>
<dbReference type="PANTHER" id="PTHR46212">
    <property type="entry name" value="PEFLIN"/>
    <property type="match status" value="1"/>
</dbReference>
<evidence type="ECO:0000256" key="3">
    <source>
        <dbReference type="ARBA" id="ARBA00022737"/>
    </source>
</evidence>
<dbReference type="Ensembl" id="ENSMFAT00000081648.1">
    <property type="protein sequence ID" value="ENSMFAP00000051631.1"/>
    <property type="gene ID" value="ENSMFAG00000047980.1"/>
</dbReference>
<feature type="compositionally biased region" description="Basic and acidic residues" evidence="6">
    <location>
        <begin position="245"/>
        <end position="254"/>
    </location>
</feature>
<keyword evidence="2" id="KW-0479">Metal-binding</keyword>
<dbReference type="InterPro" id="IPR051426">
    <property type="entry name" value="Peflin/Sorcin_CaBP"/>
</dbReference>
<dbReference type="PROSITE" id="PS00018">
    <property type="entry name" value="EF_HAND_1"/>
    <property type="match status" value="1"/>
</dbReference>
<evidence type="ECO:0000256" key="5">
    <source>
        <dbReference type="ARBA" id="ARBA00049643"/>
    </source>
</evidence>
<proteinExistence type="predicted"/>
<comment type="subcellular location">
    <subcellularLocation>
        <location evidence="5">Cytoplasmic vesicle</location>
        <location evidence="5">COPII-coated vesicle membrane</location>
    </subcellularLocation>
</comment>
<reference evidence="8" key="2">
    <citation type="submission" date="2025-08" db="UniProtKB">
        <authorList>
            <consortium name="Ensembl"/>
        </authorList>
    </citation>
    <scope>IDENTIFICATION</scope>
</reference>
<dbReference type="GO" id="GO:0012507">
    <property type="term" value="C:ER to Golgi transport vesicle membrane"/>
    <property type="evidence" value="ECO:0007669"/>
    <property type="project" value="UniProtKB-SubCell"/>
</dbReference>
<keyword evidence="9" id="KW-1185">Reference proteome</keyword>
<keyword evidence="1" id="KW-0963">Cytoplasm</keyword>
<evidence type="ECO:0000256" key="1">
    <source>
        <dbReference type="ARBA" id="ARBA00022490"/>
    </source>
</evidence>
<accession>A0A7N9CLI3</accession>
<feature type="domain" description="EF-hand" evidence="7">
    <location>
        <begin position="131"/>
        <end position="161"/>
    </location>
</feature>
<evidence type="ECO:0000256" key="6">
    <source>
        <dbReference type="SAM" id="MobiDB-lite"/>
    </source>
</evidence>
<dbReference type="Proteomes" id="UP000233100">
    <property type="component" value="Chromosome 6"/>
</dbReference>
<dbReference type="InterPro" id="IPR011992">
    <property type="entry name" value="EF-hand-dom_pair"/>
</dbReference>
<dbReference type="GO" id="GO:0005509">
    <property type="term" value="F:calcium ion binding"/>
    <property type="evidence" value="ECO:0007669"/>
    <property type="project" value="InterPro"/>
</dbReference>
<evidence type="ECO:0000313" key="8">
    <source>
        <dbReference type="Ensembl" id="ENSMFAP00000051631.1"/>
    </source>
</evidence>
<evidence type="ECO:0000259" key="7">
    <source>
        <dbReference type="PROSITE" id="PS50222"/>
    </source>
</evidence>
<dbReference type="AlphaFoldDB" id="A0A7N9CLI3"/>
<dbReference type="GO" id="GO:0048306">
    <property type="term" value="F:calcium-dependent protein binding"/>
    <property type="evidence" value="ECO:0007669"/>
    <property type="project" value="UniProtKB-ARBA"/>
</dbReference>
<keyword evidence="3" id="KW-0677">Repeat</keyword>
<sequence>ATAPRPEFPTVSLNHIHVKTSFYKRTKRLSPCSITSRPGSRRGAFSPSAFTHRAQAAAPEHPAHTHFLRPGSGGNARPCPGRGGSGIALRDLPSPQALSARSRALALGPWPPAPTAPGACCGRGAAGPVLLWNVFQRVDKDRSGVISDTELQQALSNGTWTPFNPVTVRSIIYYTRGWLTLLCATEPQTHHNTPLENPYKNAKLTIISHHTTSAKNQEEKIKYSSTLFRDRKHHFKSPRRGGKNFKSESYHERL</sequence>
<organism evidence="8 9">
    <name type="scientific">Macaca fascicularis</name>
    <name type="common">Crab-eating macaque</name>
    <name type="synonym">Cynomolgus monkey</name>
    <dbReference type="NCBI Taxonomy" id="9541"/>
    <lineage>
        <taxon>Eukaryota</taxon>
        <taxon>Metazoa</taxon>
        <taxon>Chordata</taxon>
        <taxon>Craniata</taxon>
        <taxon>Vertebrata</taxon>
        <taxon>Euteleostomi</taxon>
        <taxon>Mammalia</taxon>
        <taxon>Eutheria</taxon>
        <taxon>Euarchontoglires</taxon>
        <taxon>Primates</taxon>
        <taxon>Haplorrhini</taxon>
        <taxon>Catarrhini</taxon>
        <taxon>Cercopithecidae</taxon>
        <taxon>Cercopithecinae</taxon>
        <taxon>Macaca</taxon>
    </lineage>
</organism>
<dbReference type="PANTHER" id="PTHR46212:SF9">
    <property type="entry name" value="PROGRAMMED CELL DEATH PROTEIN 6"/>
    <property type="match status" value="1"/>
</dbReference>
<reference evidence="8 9" key="1">
    <citation type="submission" date="2013-03" db="EMBL/GenBank/DDBJ databases">
        <authorList>
            <person name="Warren W."/>
            <person name="Wilson R.K."/>
        </authorList>
    </citation>
    <scope>NUCLEOTIDE SEQUENCE</scope>
</reference>
<dbReference type="GeneTree" id="ENSGT00960000188468"/>
<protein>
    <recommendedName>
        <fullName evidence="7">EF-hand domain-containing protein</fullName>
    </recommendedName>
</protein>
<feature type="region of interest" description="Disordered" evidence="6">
    <location>
        <begin position="231"/>
        <end position="254"/>
    </location>
</feature>